<sequence>MNRRIHSHGRSLWARSANYRRLAWTTGFLALIAMIALNRHSASPVPVSAPAAAPASTSAPAPTPTTAQYTPPPPKAPPAAPKSAEERVAEALQRSAQQPPATNRAGNNIGVLSARSPDGAADNAQPLTILDPHSDRLEDYPDVSRTWGDTLHLSPAGSGFNVAYMTDGDLKGLRPFEPRSGIPPYRPENRSASTLDSATDLWRKEPQRVVAREHVGTIKMDYAWSGFKNIPSEDFAAYWTGKIHIRKGGYYRFRINQSWSDTRILLNRHRIYEGSHDRNSPRVWLDPGQYTLEVEYLNNWHTTKFELGLETAPAEDAQSR</sequence>
<evidence type="ECO:0008006" key="4">
    <source>
        <dbReference type="Google" id="ProtNLM"/>
    </source>
</evidence>
<dbReference type="AlphaFoldDB" id="A0A1C3H4C0"/>
<dbReference type="Proteomes" id="UP000190837">
    <property type="component" value="Unassembled WGS sequence"/>
</dbReference>
<dbReference type="Gene3D" id="3.90.182.10">
    <property type="entry name" value="Toxin - Anthrax Protective Antigen,domain 1"/>
    <property type="match status" value="1"/>
</dbReference>
<dbReference type="EMBL" id="FKLO01000045">
    <property type="protein sequence ID" value="SAM64213.1"/>
    <property type="molecule type" value="Genomic_DNA"/>
</dbReference>
<evidence type="ECO:0000313" key="2">
    <source>
        <dbReference type="EMBL" id="SAM64213.1"/>
    </source>
</evidence>
<name>A0A1C3H4C0_9GAMM</name>
<feature type="compositionally biased region" description="Low complexity" evidence="1">
    <location>
        <begin position="44"/>
        <end position="69"/>
    </location>
</feature>
<reference evidence="3" key="1">
    <citation type="submission" date="2016-04" db="EMBL/GenBank/DDBJ databases">
        <authorList>
            <person name="Tagini F."/>
        </authorList>
    </citation>
    <scope>NUCLEOTIDE SEQUENCE [LARGE SCALE GENOMIC DNA]</scope>
    <source>
        <strain evidence="3">CHUV0807</strain>
    </source>
</reference>
<evidence type="ECO:0000313" key="3">
    <source>
        <dbReference type="Proteomes" id="UP000190837"/>
    </source>
</evidence>
<organism evidence="2 3">
    <name type="scientific">Cardiobacterium hominis</name>
    <dbReference type="NCBI Taxonomy" id="2718"/>
    <lineage>
        <taxon>Bacteria</taxon>
        <taxon>Pseudomonadati</taxon>
        <taxon>Pseudomonadota</taxon>
        <taxon>Gammaproteobacteria</taxon>
        <taxon>Cardiobacteriales</taxon>
        <taxon>Cardiobacteriaceae</taxon>
        <taxon>Cardiobacterium</taxon>
    </lineage>
</organism>
<dbReference type="SUPFAM" id="SSF56988">
    <property type="entry name" value="Anthrax protective antigen"/>
    <property type="match status" value="1"/>
</dbReference>
<gene>
    <name evidence="2" type="ORF">CHUV0807_1206</name>
</gene>
<accession>A0A1C3H4C0</accession>
<protein>
    <recommendedName>
        <fullName evidence="4">PA14 domain-containing protein</fullName>
    </recommendedName>
</protein>
<proteinExistence type="predicted"/>
<feature type="compositionally biased region" description="Polar residues" evidence="1">
    <location>
        <begin position="94"/>
        <end position="106"/>
    </location>
</feature>
<feature type="compositionally biased region" description="Pro residues" evidence="1">
    <location>
        <begin position="70"/>
        <end position="80"/>
    </location>
</feature>
<evidence type="ECO:0000256" key="1">
    <source>
        <dbReference type="SAM" id="MobiDB-lite"/>
    </source>
</evidence>
<dbReference type="RefSeq" id="WP_079540474.1">
    <property type="nucleotide sequence ID" value="NZ_CP171111.1"/>
</dbReference>
<feature type="region of interest" description="Disordered" evidence="1">
    <location>
        <begin position="44"/>
        <end position="135"/>
    </location>
</feature>